<dbReference type="InterPro" id="IPR011989">
    <property type="entry name" value="ARM-like"/>
</dbReference>
<dbReference type="GO" id="GO:0005737">
    <property type="term" value="C:cytoplasm"/>
    <property type="evidence" value="ECO:0007669"/>
    <property type="project" value="UniProtKB-SubCell"/>
</dbReference>
<evidence type="ECO:0000256" key="8">
    <source>
        <dbReference type="SAM" id="MobiDB-lite"/>
    </source>
</evidence>
<comment type="caution">
    <text evidence="10">The sequence shown here is derived from an EMBL/GenBank/DDBJ whole genome shotgun (WGS) entry which is preliminary data.</text>
</comment>
<comment type="similarity">
    <text evidence="3">Belongs to the exportin family.</text>
</comment>
<evidence type="ECO:0000256" key="1">
    <source>
        <dbReference type="ARBA" id="ARBA00004123"/>
    </source>
</evidence>
<evidence type="ECO:0000256" key="4">
    <source>
        <dbReference type="ARBA" id="ARBA00022448"/>
    </source>
</evidence>
<dbReference type="EMBL" id="CASHTH010001083">
    <property type="protein sequence ID" value="CAI8011157.1"/>
    <property type="molecule type" value="Genomic_DNA"/>
</dbReference>
<reference evidence="10" key="1">
    <citation type="submission" date="2023-03" db="EMBL/GenBank/DDBJ databases">
        <authorList>
            <person name="Steffen K."/>
            <person name="Cardenas P."/>
        </authorList>
    </citation>
    <scope>NUCLEOTIDE SEQUENCE</scope>
</reference>
<evidence type="ECO:0000259" key="9">
    <source>
        <dbReference type="Pfam" id="PF25795"/>
    </source>
</evidence>
<keyword evidence="11" id="KW-1185">Reference proteome</keyword>
<feature type="compositionally biased region" description="Low complexity" evidence="8">
    <location>
        <begin position="661"/>
        <end position="681"/>
    </location>
</feature>
<organism evidence="10 11">
    <name type="scientific">Geodia barretti</name>
    <name type="common">Barrett's horny sponge</name>
    <dbReference type="NCBI Taxonomy" id="519541"/>
    <lineage>
        <taxon>Eukaryota</taxon>
        <taxon>Metazoa</taxon>
        <taxon>Porifera</taxon>
        <taxon>Demospongiae</taxon>
        <taxon>Heteroscleromorpha</taxon>
        <taxon>Tetractinellida</taxon>
        <taxon>Astrophorina</taxon>
        <taxon>Geodiidae</taxon>
        <taxon>Geodia</taxon>
    </lineage>
</organism>
<dbReference type="GO" id="GO:0005643">
    <property type="term" value="C:nuclear pore"/>
    <property type="evidence" value="ECO:0007669"/>
    <property type="project" value="TreeGrafter"/>
</dbReference>
<feature type="region of interest" description="Disordered" evidence="8">
    <location>
        <begin position="658"/>
        <end position="681"/>
    </location>
</feature>
<protein>
    <submittedName>
        <fullName evidence="10">Exportin-7-B</fullName>
    </submittedName>
</protein>
<keyword evidence="7" id="KW-0539">Nucleus</keyword>
<name>A0AA35WF45_GEOBA</name>
<dbReference type="Proteomes" id="UP001174909">
    <property type="component" value="Unassembled WGS sequence"/>
</dbReference>
<dbReference type="SUPFAM" id="SSF48371">
    <property type="entry name" value="ARM repeat"/>
    <property type="match status" value="1"/>
</dbReference>
<keyword evidence="5" id="KW-0963">Cytoplasm</keyword>
<evidence type="ECO:0000313" key="11">
    <source>
        <dbReference type="Proteomes" id="UP001174909"/>
    </source>
</evidence>
<feature type="domain" description="Exportin-7/Ran-binding protein 17 TPR repeats" evidence="9">
    <location>
        <begin position="2"/>
        <end position="235"/>
    </location>
</feature>
<keyword evidence="6" id="KW-0653">Protein transport</keyword>
<dbReference type="InterPro" id="IPR016024">
    <property type="entry name" value="ARM-type_fold"/>
</dbReference>
<dbReference type="GO" id="GO:0006611">
    <property type="term" value="P:protein export from nucleus"/>
    <property type="evidence" value="ECO:0007669"/>
    <property type="project" value="TreeGrafter"/>
</dbReference>
<keyword evidence="4" id="KW-0813">Transport</keyword>
<proteinExistence type="inferred from homology"/>
<dbReference type="Pfam" id="PF25795">
    <property type="entry name" value="TPR_XPO7"/>
    <property type="match status" value="1"/>
</dbReference>
<accession>A0AA35WF45</accession>
<dbReference type="PANTHER" id="PTHR12596">
    <property type="entry name" value="EXPORTIN 4,7-RELATED"/>
    <property type="match status" value="1"/>
</dbReference>
<gene>
    <name evidence="10" type="ORF">GBAR_LOCUS7252</name>
</gene>
<dbReference type="GO" id="GO:0005049">
    <property type="term" value="F:nuclear export signal receptor activity"/>
    <property type="evidence" value="ECO:0007669"/>
    <property type="project" value="InterPro"/>
</dbReference>
<dbReference type="InterPro" id="IPR057947">
    <property type="entry name" value="TPR_XPO7/RBP17"/>
</dbReference>
<sequence length="681" mass="77232">MESVVRDNLENPLDDNTIVSQQLDQMATIGRCEYSKTCQLLISLFDTSASVYQSLMQTSSRPPQELALREGQLTWLVYLIGSVIGGRISHTNADHYDSMDGQLVCRVLQLMNMTDLHLPQHGCEHLDKAFLHFFEKFRMVYVSEVVVQKTSKVYQPLAEQLGINDESMLLNVFVRKIVTNLKCWISSSVITNKTLQLLNDLSVGYSSVRKLVKLNTIQFILENHTPEHFPFLSVTHGNLDTRCRTSFYTALGRLLVVELGDDEDKFSSFIRPMTTAAENIRQMFSQQQMGGMVSEEELRRSLVGLCRDVRGVALAFHSRNTYMLLFDWLALSYPTYIELLQRALTLWYHDPTVTTPVLKLIAELVLNRSQRLLFDVTSPNGVLLFREASKSMVSYGERVLSISDIPPDKVYPLKLKGVAICFNMLKAALCGNYVNFGVLRLYGDTALDKALDMFVKLLVSVPLKNLLDYPKVSQAYYGLLEVLTQDHMDFISGLEPSVFTYLFSSISEGLTGLDNMVCTGCCSTLDHILTFLFKKLSRQKGGMSPSPTTPFLRILDLNPGLLQGMLSSIMNIIMFENYRNQWSMSRPLLGLILLNEEYFKSLRERVIAMQPADRQPAMAQCFDNLMDKVERNLQPRNRDLFTKNMSVFRRDVSVSLRDVAPQTSSQTPTTTTTTTTSDMMV</sequence>
<evidence type="ECO:0000256" key="7">
    <source>
        <dbReference type="ARBA" id="ARBA00023242"/>
    </source>
</evidence>
<comment type="subcellular location">
    <subcellularLocation>
        <location evidence="2">Cytoplasm</location>
    </subcellularLocation>
    <subcellularLocation>
        <location evidence="1">Nucleus</location>
    </subcellularLocation>
</comment>
<evidence type="ECO:0000313" key="10">
    <source>
        <dbReference type="EMBL" id="CAI8011157.1"/>
    </source>
</evidence>
<dbReference type="Gene3D" id="1.25.10.10">
    <property type="entry name" value="Leucine-rich Repeat Variant"/>
    <property type="match status" value="1"/>
</dbReference>
<evidence type="ECO:0000256" key="3">
    <source>
        <dbReference type="ARBA" id="ARBA00009466"/>
    </source>
</evidence>
<dbReference type="PANTHER" id="PTHR12596:SF2">
    <property type="entry name" value="EXPORTIN-7 ISOFORM X1"/>
    <property type="match status" value="1"/>
</dbReference>
<dbReference type="InterPro" id="IPR044189">
    <property type="entry name" value="XPO4/7-like"/>
</dbReference>
<evidence type="ECO:0000256" key="6">
    <source>
        <dbReference type="ARBA" id="ARBA00022927"/>
    </source>
</evidence>
<evidence type="ECO:0000256" key="2">
    <source>
        <dbReference type="ARBA" id="ARBA00004496"/>
    </source>
</evidence>
<evidence type="ECO:0000256" key="5">
    <source>
        <dbReference type="ARBA" id="ARBA00022490"/>
    </source>
</evidence>
<dbReference type="AlphaFoldDB" id="A0AA35WF45"/>